<keyword evidence="2" id="KW-1185">Reference proteome</keyword>
<dbReference type="Proteomes" id="UP000018415">
    <property type="component" value="Unassembled WGS sequence"/>
</dbReference>
<reference evidence="1 2" key="1">
    <citation type="submission" date="2013-10" db="EMBL/GenBank/DDBJ databases">
        <title>The Genome Sequence of Acinetobacter indicus CIP 110367.</title>
        <authorList>
            <consortium name="The Broad Institute Genomics Platform"/>
            <consortium name="The Broad Institute Genome Sequencing Center for Infectious Disease"/>
            <person name="Cerqueira G."/>
            <person name="Feldgarden M."/>
            <person name="Courvalin P."/>
            <person name="Grillot-Courvalin C."/>
            <person name="Clermont D."/>
            <person name="Rocha E."/>
            <person name="Yoon E.-J."/>
            <person name="Nemec A."/>
            <person name="Young S.K."/>
            <person name="Zeng Q."/>
            <person name="Gargeya S."/>
            <person name="Fitzgerald M."/>
            <person name="Abouelleil A."/>
            <person name="Alvarado L."/>
            <person name="Berlin A.M."/>
            <person name="Chapman S.B."/>
            <person name="Gainer-Dewar J."/>
            <person name="Goldberg J."/>
            <person name="Gnerre S."/>
            <person name="Griggs A."/>
            <person name="Gujja S."/>
            <person name="Hansen M."/>
            <person name="Howarth C."/>
            <person name="Imamovic A."/>
            <person name="Ireland A."/>
            <person name="Larimer J."/>
            <person name="McCowan C."/>
            <person name="Murphy C."/>
            <person name="Pearson M."/>
            <person name="Poon T.W."/>
            <person name="Priest M."/>
            <person name="Roberts A."/>
            <person name="Saif S."/>
            <person name="Shea T."/>
            <person name="Sykes S."/>
            <person name="Wortman J."/>
            <person name="Nusbaum C."/>
            <person name="Birren B."/>
        </authorList>
    </citation>
    <scope>NUCLEOTIDE SEQUENCE [LARGE SCALE GENOMIC DNA]</scope>
    <source>
        <strain evidence="1 2">CIP 110367</strain>
    </source>
</reference>
<sequence length="36" mass="4149">MEKISLPVFKAFVGINRALGHGLLWKITFAQIEEKY</sequence>
<protein>
    <submittedName>
        <fullName evidence="1">Uncharacterized protein</fullName>
    </submittedName>
</protein>
<organism evidence="1 2">
    <name type="scientific">Acinetobacter indicus CIP 110367</name>
    <dbReference type="NCBI Taxonomy" id="1341679"/>
    <lineage>
        <taxon>Bacteria</taxon>
        <taxon>Pseudomonadati</taxon>
        <taxon>Pseudomonadota</taxon>
        <taxon>Gammaproteobacteria</taxon>
        <taxon>Moraxellales</taxon>
        <taxon>Moraxellaceae</taxon>
        <taxon>Acinetobacter</taxon>
    </lineage>
</organism>
<comment type="caution">
    <text evidence="1">The sequence shown here is derived from an EMBL/GenBank/DDBJ whole genome shotgun (WGS) entry which is preliminary data.</text>
</comment>
<gene>
    <name evidence="1" type="ORF">P253_01688</name>
</gene>
<evidence type="ECO:0000313" key="1">
    <source>
        <dbReference type="EMBL" id="ESK48160.1"/>
    </source>
</evidence>
<accession>V2UHN6</accession>
<name>V2UHN6_9GAMM</name>
<dbReference type="EMBL" id="AYET01000003">
    <property type="protein sequence ID" value="ESK48160.1"/>
    <property type="molecule type" value="Genomic_DNA"/>
</dbReference>
<dbReference type="HOGENOM" id="CLU_3354044_0_0_6"/>
<proteinExistence type="predicted"/>
<evidence type="ECO:0000313" key="2">
    <source>
        <dbReference type="Proteomes" id="UP000018415"/>
    </source>
</evidence>
<dbReference type="AlphaFoldDB" id="V2UHN6"/>